<evidence type="ECO:0000313" key="2">
    <source>
        <dbReference type="EMBL" id="MFC1442453.1"/>
    </source>
</evidence>
<evidence type="ECO:0000313" key="3">
    <source>
        <dbReference type="Proteomes" id="UP001592581"/>
    </source>
</evidence>
<organism evidence="2 3">
    <name type="scientific">Streptacidiphilus jeojiensis</name>
    <dbReference type="NCBI Taxonomy" id="3229225"/>
    <lineage>
        <taxon>Bacteria</taxon>
        <taxon>Bacillati</taxon>
        <taxon>Actinomycetota</taxon>
        <taxon>Actinomycetes</taxon>
        <taxon>Kitasatosporales</taxon>
        <taxon>Streptomycetaceae</taxon>
        <taxon>Streptacidiphilus</taxon>
    </lineage>
</organism>
<dbReference type="Proteomes" id="UP001592581">
    <property type="component" value="Unassembled WGS sequence"/>
</dbReference>
<evidence type="ECO:0000256" key="1">
    <source>
        <dbReference type="SAM" id="MobiDB-lite"/>
    </source>
</evidence>
<gene>
    <name evidence="2" type="ORF">ABUW04_29795</name>
</gene>
<feature type="region of interest" description="Disordered" evidence="1">
    <location>
        <begin position="1"/>
        <end position="45"/>
    </location>
</feature>
<comment type="caution">
    <text evidence="2">The sequence shown here is derived from an EMBL/GenBank/DDBJ whole genome shotgun (WGS) entry which is preliminary data.</text>
</comment>
<proteinExistence type="predicted"/>
<reference evidence="2 3" key="1">
    <citation type="submission" date="2024-06" db="EMBL/GenBank/DDBJ databases">
        <authorList>
            <person name="Lee S.D."/>
        </authorList>
    </citation>
    <scope>NUCLEOTIDE SEQUENCE [LARGE SCALE GENOMIC DNA]</scope>
    <source>
        <strain evidence="2 3">N1-10</strain>
    </source>
</reference>
<accession>A0ABV6XWJ7</accession>
<name>A0ABV6XWJ7_9ACTN</name>
<sequence length="160" mass="16969">MPRGRPMYEQPKTLPAYRRAPTRVQPGQTPVHNSSAHSSTVPAPQRDTRLVGHLAALRSATEAVRQAAEDRTQQAELDAALKQIGTRIHEVSAVSDRAAGVLPSVPSAGGRPLRELHQQAHALAGRLLVVAAAQQDTATAMLACRRMDAHATALSTLAVG</sequence>
<dbReference type="RefSeq" id="WP_380567528.1">
    <property type="nucleotide sequence ID" value="NZ_JBEUKS010000012.1"/>
</dbReference>
<feature type="compositionally biased region" description="Polar residues" evidence="1">
    <location>
        <begin position="25"/>
        <end position="42"/>
    </location>
</feature>
<keyword evidence="3" id="KW-1185">Reference proteome</keyword>
<dbReference type="EMBL" id="JBEUKS010000012">
    <property type="protein sequence ID" value="MFC1442453.1"/>
    <property type="molecule type" value="Genomic_DNA"/>
</dbReference>
<protein>
    <submittedName>
        <fullName evidence="2">Uncharacterized protein</fullName>
    </submittedName>
</protein>